<keyword evidence="7" id="KW-1133">Transmembrane helix</keyword>
<keyword evidence="8" id="KW-0472">Membrane</keyword>
<dbReference type="GO" id="GO:0015031">
    <property type="term" value="P:protein transport"/>
    <property type="evidence" value="ECO:0007669"/>
    <property type="project" value="InterPro"/>
</dbReference>
<evidence type="ECO:0000256" key="7">
    <source>
        <dbReference type="ARBA" id="ARBA00022989"/>
    </source>
</evidence>
<name>A0A219B6W1_9SPHN</name>
<evidence type="ECO:0000256" key="5">
    <source>
        <dbReference type="ARBA" id="ARBA00022519"/>
    </source>
</evidence>
<proteinExistence type="inferred from homology"/>
<keyword evidence="6" id="KW-0812">Transmembrane</keyword>
<reference evidence="13" key="1">
    <citation type="submission" date="2017-05" db="EMBL/GenBank/DDBJ databases">
        <authorList>
            <person name="Lin X."/>
        </authorList>
    </citation>
    <scope>NUCLEOTIDE SEQUENCE [LARGE SCALE GENOMIC DNA]</scope>
    <source>
        <strain evidence="13">JLT2012</strain>
    </source>
</reference>
<accession>A0A219B6W1</accession>
<keyword evidence="4 9" id="KW-1003">Cell membrane</keyword>
<evidence type="ECO:0000256" key="1">
    <source>
        <dbReference type="ARBA" id="ARBA00004377"/>
    </source>
</evidence>
<evidence type="ECO:0000313" key="13">
    <source>
        <dbReference type="Proteomes" id="UP000198462"/>
    </source>
</evidence>
<evidence type="ECO:0000256" key="2">
    <source>
        <dbReference type="ARBA" id="ARBA00009477"/>
    </source>
</evidence>
<dbReference type="AlphaFoldDB" id="A0A219B6W1"/>
<keyword evidence="13" id="KW-1185">Reference proteome</keyword>
<dbReference type="InterPro" id="IPR010129">
    <property type="entry name" value="T1SS_HlyD"/>
</dbReference>
<keyword evidence="10" id="KW-0175">Coiled coil</keyword>
<evidence type="ECO:0000256" key="10">
    <source>
        <dbReference type="SAM" id="Coils"/>
    </source>
</evidence>
<dbReference type="PANTHER" id="PTHR30386">
    <property type="entry name" value="MEMBRANE FUSION SUBUNIT OF EMRAB-TOLC MULTIDRUG EFFLUX PUMP"/>
    <property type="match status" value="1"/>
</dbReference>
<dbReference type="SUPFAM" id="SSF111369">
    <property type="entry name" value="HlyD-like secretion proteins"/>
    <property type="match status" value="1"/>
</dbReference>
<dbReference type="GO" id="GO:0005886">
    <property type="term" value="C:plasma membrane"/>
    <property type="evidence" value="ECO:0007669"/>
    <property type="project" value="UniProtKB-SubCell"/>
</dbReference>
<evidence type="ECO:0000256" key="9">
    <source>
        <dbReference type="RuleBase" id="RU365093"/>
    </source>
</evidence>
<gene>
    <name evidence="12" type="ORF">B5C34_10685</name>
</gene>
<dbReference type="Gene3D" id="1.20.1600.10">
    <property type="entry name" value="Outer membrane efflux proteins (OEP)"/>
    <property type="match status" value="1"/>
</dbReference>
<sequence>MKLFRPSILIIAISALSLFGFIAWANWAELDQIARAQGEVIPVGRIQLLQSSEGGVITEILVREGDEVEEGELLMRLDDVKPAAGVEETRAATAALTATVARLRAEAFDQPLVFPPEVEAYPEFAANQRQLYAKRRQALREQVSTLRSQLSLAEEELALNEPLVDSGDVAAVDVIRMQRQVADLRGQIVNAENEYFREVQTELSSAQEELVAAQQQLAQRVDVLEDTEIYAPVAGIVKNIRLTTIGGVLQPGDEIMQIVPTEDELIVEAKVSPVDVAFVNLGQEASIRFDAYDSSIYGRGRGEVVFISPDTLSEKGPSGQEVVYYRVHLKLDTSSMRTRYRGETIELQPGMTATADILTGENTVFAYLTKPITKTVEDSLGER</sequence>
<dbReference type="Pfam" id="PF26002">
    <property type="entry name" value="Beta-barrel_AprE"/>
    <property type="match status" value="1"/>
</dbReference>
<dbReference type="PANTHER" id="PTHR30386:SF26">
    <property type="entry name" value="TRANSPORT PROTEIN COMB"/>
    <property type="match status" value="1"/>
</dbReference>
<dbReference type="OrthoDB" id="9810980at2"/>
<keyword evidence="3 9" id="KW-0813">Transport</keyword>
<evidence type="ECO:0000259" key="11">
    <source>
        <dbReference type="Pfam" id="PF26002"/>
    </source>
</evidence>
<dbReference type="EMBL" id="NFZT01000001">
    <property type="protein sequence ID" value="OWV33883.1"/>
    <property type="molecule type" value="Genomic_DNA"/>
</dbReference>
<evidence type="ECO:0000256" key="6">
    <source>
        <dbReference type="ARBA" id="ARBA00022692"/>
    </source>
</evidence>
<evidence type="ECO:0000313" key="12">
    <source>
        <dbReference type="EMBL" id="OWV33883.1"/>
    </source>
</evidence>
<dbReference type="RefSeq" id="WP_088712605.1">
    <property type="nucleotide sequence ID" value="NZ_NFZT01000001.1"/>
</dbReference>
<dbReference type="InterPro" id="IPR050739">
    <property type="entry name" value="MFP"/>
</dbReference>
<keyword evidence="5 9" id="KW-0997">Cell inner membrane</keyword>
<comment type="subcellular location">
    <subcellularLocation>
        <location evidence="1 9">Cell inner membrane</location>
        <topology evidence="1 9">Single-pass membrane protein</topology>
    </subcellularLocation>
</comment>
<feature type="coiled-coil region" evidence="10">
    <location>
        <begin position="136"/>
        <end position="216"/>
    </location>
</feature>
<organism evidence="12 13">
    <name type="scientific">Pacificimonas flava</name>
    <dbReference type="NCBI Taxonomy" id="1234595"/>
    <lineage>
        <taxon>Bacteria</taxon>
        <taxon>Pseudomonadati</taxon>
        <taxon>Pseudomonadota</taxon>
        <taxon>Alphaproteobacteria</taxon>
        <taxon>Sphingomonadales</taxon>
        <taxon>Sphingosinicellaceae</taxon>
        <taxon>Pacificimonas</taxon>
    </lineage>
</organism>
<dbReference type="Proteomes" id="UP000198462">
    <property type="component" value="Unassembled WGS sequence"/>
</dbReference>
<comment type="similarity">
    <text evidence="2 9">Belongs to the membrane fusion protein (MFP) (TC 8.A.1) family.</text>
</comment>
<dbReference type="GO" id="GO:0015562">
    <property type="term" value="F:efflux transmembrane transporter activity"/>
    <property type="evidence" value="ECO:0007669"/>
    <property type="project" value="InterPro"/>
</dbReference>
<evidence type="ECO:0000256" key="3">
    <source>
        <dbReference type="ARBA" id="ARBA00022448"/>
    </source>
</evidence>
<dbReference type="InterPro" id="IPR058982">
    <property type="entry name" value="Beta-barrel_AprE"/>
</dbReference>
<dbReference type="Gene3D" id="2.40.30.170">
    <property type="match status" value="1"/>
</dbReference>
<protein>
    <recommendedName>
        <fullName evidence="9">Membrane fusion protein (MFP) family protein</fullName>
    </recommendedName>
</protein>
<dbReference type="Gene3D" id="2.40.50.100">
    <property type="match status" value="1"/>
</dbReference>
<dbReference type="NCBIfam" id="TIGR01843">
    <property type="entry name" value="type_I_hlyD"/>
    <property type="match status" value="1"/>
</dbReference>
<feature type="domain" description="AprE-like beta-barrel" evidence="11">
    <location>
        <begin position="265"/>
        <end position="360"/>
    </location>
</feature>
<dbReference type="PRINTS" id="PR01490">
    <property type="entry name" value="RTXTOXIND"/>
</dbReference>
<evidence type="ECO:0000256" key="4">
    <source>
        <dbReference type="ARBA" id="ARBA00022475"/>
    </source>
</evidence>
<comment type="caution">
    <text evidence="12">The sequence shown here is derived from an EMBL/GenBank/DDBJ whole genome shotgun (WGS) entry which is preliminary data.</text>
</comment>
<evidence type="ECO:0000256" key="8">
    <source>
        <dbReference type="ARBA" id="ARBA00023136"/>
    </source>
</evidence>